<evidence type="ECO:0000313" key="2">
    <source>
        <dbReference type="Proteomes" id="UP000019335"/>
    </source>
</evidence>
<dbReference type="AlphaFoldDB" id="W7TJC6"/>
<keyword evidence="2" id="KW-1185">Reference proteome</keyword>
<reference evidence="1 2" key="1">
    <citation type="journal article" date="2014" name="Mol. Plant">
        <title>Chromosome Scale Genome Assembly and Transcriptome Profiling of Nannochloropsis gaditana in Nitrogen Depletion.</title>
        <authorList>
            <person name="Corteggiani Carpinelli E."/>
            <person name="Telatin A."/>
            <person name="Vitulo N."/>
            <person name="Forcato C."/>
            <person name="D'Angelo M."/>
            <person name="Schiavon R."/>
            <person name="Vezzi A."/>
            <person name="Giacometti G.M."/>
            <person name="Morosinotto T."/>
            <person name="Valle G."/>
        </authorList>
    </citation>
    <scope>NUCLEOTIDE SEQUENCE [LARGE SCALE GENOMIC DNA]</scope>
    <source>
        <strain evidence="1 2">B-31</strain>
    </source>
</reference>
<gene>
    <name evidence="1" type="ORF">Naga_100010g82</name>
</gene>
<protein>
    <submittedName>
        <fullName evidence="1">Uncharacterized protein</fullName>
    </submittedName>
</protein>
<dbReference type="Proteomes" id="UP000019335">
    <property type="component" value="Chromosome 7"/>
</dbReference>
<sequence length="131" mass="15213">MCSYRLVQREELVTCATINRGHDLDIGSIARSLERPRASDSHTPRGRALLETLKSVMEYFDHIGSPPKPECYVYPPPIQCYGKDTCVPFYSKFCHLILSKLLMKRLTNRFLFFAQGHFLKQKCFDVSWPPR</sequence>
<comment type="caution">
    <text evidence="1">The sequence shown here is derived from an EMBL/GenBank/DDBJ whole genome shotgun (WGS) entry which is preliminary data.</text>
</comment>
<name>W7TJC6_9STRA</name>
<dbReference type="EMBL" id="AZIL01000517">
    <property type="protein sequence ID" value="EWM27170.1"/>
    <property type="molecule type" value="Genomic_DNA"/>
</dbReference>
<proteinExistence type="predicted"/>
<organism evidence="1 2">
    <name type="scientific">Nannochloropsis gaditana</name>
    <dbReference type="NCBI Taxonomy" id="72520"/>
    <lineage>
        <taxon>Eukaryota</taxon>
        <taxon>Sar</taxon>
        <taxon>Stramenopiles</taxon>
        <taxon>Ochrophyta</taxon>
        <taxon>Eustigmatophyceae</taxon>
        <taxon>Eustigmatales</taxon>
        <taxon>Monodopsidaceae</taxon>
        <taxon>Nannochloropsis</taxon>
    </lineage>
</organism>
<accession>W7TJC6</accession>
<evidence type="ECO:0000313" key="1">
    <source>
        <dbReference type="EMBL" id="EWM27170.1"/>
    </source>
</evidence>